<gene>
    <name evidence="3" type="primary">ADH2</name>
    <name evidence="3" type="ORF">EVAR_26754_1</name>
</gene>
<dbReference type="Gene3D" id="3.40.50.720">
    <property type="entry name" value="NAD(P)-binding Rossmann-like Domain"/>
    <property type="match status" value="1"/>
</dbReference>
<dbReference type="GO" id="GO:0016616">
    <property type="term" value="F:oxidoreductase activity, acting on the CH-OH group of donors, NAD or NADP as acceptor"/>
    <property type="evidence" value="ECO:0007669"/>
    <property type="project" value="TreeGrafter"/>
</dbReference>
<sequence>MRKDKGGRGGTVINISSIAALKQTPVLPIHSAGKSAVLQFSNCIGMEPHYSRTGVRVIAVCFGATATTLLSRQKFGGLDEATDAELEKHFENFYHQRPESAVAGVLQAFKEGTSGSTWLAANDKAPEEVTGNVKKHTKSCPGVFYRMIKKLFLTQFSASAFDSDFDSNNDSGSSPGSHKPNLKFRLPLWNR</sequence>
<dbReference type="STRING" id="151549.A0A4C2A611"/>
<evidence type="ECO:0000313" key="4">
    <source>
        <dbReference type="Proteomes" id="UP000299102"/>
    </source>
</evidence>
<comment type="caution">
    <text evidence="3">The sequence shown here is derived from an EMBL/GenBank/DDBJ whole genome shotgun (WGS) entry which is preliminary data.</text>
</comment>
<evidence type="ECO:0000256" key="1">
    <source>
        <dbReference type="ARBA" id="ARBA00006484"/>
    </source>
</evidence>
<organism evidence="3 4">
    <name type="scientific">Eumeta variegata</name>
    <name type="common">Bagworm moth</name>
    <name type="synonym">Eumeta japonica</name>
    <dbReference type="NCBI Taxonomy" id="151549"/>
    <lineage>
        <taxon>Eukaryota</taxon>
        <taxon>Metazoa</taxon>
        <taxon>Ecdysozoa</taxon>
        <taxon>Arthropoda</taxon>
        <taxon>Hexapoda</taxon>
        <taxon>Insecta</taxon>
        <taxon>Pterygota</taxon>
        <taxon>Neoptera</taxon>
        <taxon>Endopterygota</taxon>
        <taxon>Lepidoptera</taxon>
        <taxon>Glossata</taxon>
        <taxon>Ditrysia</taxon>
        <taxon>Tineoidea</taxon>
        <taxon>Psychidae</taxon>
        <taxon>Oiketicinae</taxon>
        <taxon>Eumeta</taxon>
    </lineage>
</organism>
<dbReference type="SUPFAM" id="SSF51735">
    <property type="entry name" value="NAD(P)-binding Rossmann-fold domains"/>
    <property type="match status" value="1"/>
</dbReference>
<comment type="similarity">
    <text evidence="1">Belongs to the short-chain dehydrogenases/reductases (SDR) family.</text>
</comment>
<dbReference type="InterPro" id="IPR036291">
    <property type="entry name" value="NAD(P)-bd_dom_sf"/>
</dbReference>
<accession>A0A4C2A611</accession>
<dbReference type="GO" id="GO:0005737">
    <property type="term" value="C:cytoplasm"/>
    <property type="evidence" value="ECO:0007669"/>
    <property type="project" value="TreeGrafter"/>
</dbReference>
<reference evidence="3 4" key="1">
    <citation type="journal article" date="2019" name="Commun. Biol.">
        <title>The bagworm genome reveals a unique fibroin gene that provides high tensile strength.</title>
        <authorList>
            <person name="Kono N."/>
            <person name="Nakamura H."/>
            <person name="Ohtoshi R."/>
            <person name="Tomita M."/>
            <person name="Numata K."/>
            <person name="Arakawa K."/>
        </authorList>
    </citation>
    <scope>NUCLEOTIDE SEQUENCE [LARGE SCALE GENOMIC DNA]</scope>
</reference>
<dbReference type="Pfam" id="PF00106">
    <property type="entry name" value="adh_short"/>
    <property type="match status" value="1"/>
</dbReference>
<evidence type="ECO:0000313" key="3">
    <source>
        <dbReference type="EMBL" id="GBP95242.1"/>
    </source>
</evidence>
<proteinExistence type="inferred from homology"/>
<dbReference type="EMBL" id="BGZK01002602">
    <property type="protein sequence ID" value="GBP95242.1"/>
    <property type="molecule type" value="Genomic_DNA"/>
</dbReference>
<keyword evidence="4" id="KW-1185">Reference proteome</keyword>
<dbReference type="Proteomes" id="UP000299102">
    <property type="component" value="Unassembled WGS sequence"/>
</dbReference>
<dbReference type="PRINTS" id="PR01167">
    <property type="entry name" value="INSADHFAMILY"/>
</dbReference>
<evidence type="ECO:0000256" key="2">
    <source>
        <dbReference type="ARBA" id="ARBA00023002"/>
    </source>
</evidence>
<protein>
    <submittedName>
        <fullName evidence="3">Alcohol dehydrogenase 2</fullName>
    </submittedName>
</protein>
<dbReference type="AlphaFoldDB" id="A0A4C2A611"/>
<dbReference type="InterPro" id="IPR002347">
    <property type="entry name" value="SDR_fam"/>
</dbReference>
<dbReference type="PANTHER" id="PTHR44229">
    <property type="entry name" value="15-HYDROXYPROSTAGLANDIN DEHYDROGENASE [NAD(+)]"/>
    <property type="match status" value="1"/>
</dbReference>
<keyword evidence="2" id="KW-0560">Oxidoreductase</keyword>
<dbReference type="PANTHER" id="PTHR44229:SF8">
    <property type="entry name" value="ALCOHOL DEHYDROGENASE-RELATED"/>
    <property type="match status" value="1"/>
</dbReference>
<dbReference type="OrthoDB" id="417891at2759"/>
<name>A0A4C2A611_EUMVA</name>